<comment type="caution">
    <text evidence="1">The sequence shown here is derived from an EMBL/GenBank/DDBJ whole genome shotgun (WGS) entry which is preliminary data.</text>
</comment>
<organism evidence="1 2">
    <name type="scientific">Naganishia cerealis</name>
    <dbReference type="NCBI Taxonomy" id="610337"/>
    <lineage>
        <taxon>Eukaryota</taxon>
        <taxon>Fungi</taxon>
        <taxon>Dikarya</taxon>
        <taxon>Basidiomycota</taxon>
        <taxon>Agaricomycotina</taxon>
        <taxon>Tremellomycetes</taxon>
        <taxon>Filobasidiales</taxon>
        <taxon>Filobasidiaceae</taxon>
        <taxon>Naganishia</taxon>
    </lineage>
</organism>
<sequence>MSPLAINGDAKTTTKPVIDTIQLENLLLRDEEIFQTSLNSEDYLESLAPIVKDALRANGLSDLIHKLNDIVREKDDELTDLSMSSTQDINSCIDSIDRIHDESSELGKNLQQVSLFLNKSVYELVSRKKELIKCNDVTSKINETSNVLNLCIQVLEITNKIHELIKQHKYFSALKLIDELTNIHLPKVENFSFAVKIYDSVPLLTKTIKDESFDNLCKWVSVNIERKLEAIGDSLFDNIIRLQDNWDAIKKAEGPNSSFTPHKLNSPIEVAIRDPSNSYNIFFDKTLLINSATLYDAMLVYQTLNEDDQLSRMYHKEWIKKYNRVIYPITSSVGADSGSSFAESSADFSDLNSLEEYLKRIAAFFVADKHINIATKFLLRSNDNSNDLWDSYVTKLKPVLLKYLLNHLFNLDDIIDFKDLLGDFIQVMENNEYRILELYDVMMVVFRENFAPEIIKQFRADFIQLIHSDHYMPLVVSDREDYENVMKVCWYHPEVSFAAHKVKKMPVSFPFSEDFVDYCLWIRSLLDDSLAFIGRYYSHEQNEINSIIVNEIFERALGKEKNFGISNDIKDFIDENSHNKEVISQTYVNLEYYLYSLYEIGKLVNQKLRTHTGIGINNIDAKGTFVLRAVDHLTQVRKYSEDAIFNMVDQKIKDLLETVEYNDWLPSRPNDDASYFVKDFALYLENIFTSTFSNLPSSLRTLGLFRSFDYISEYFLNILKDCDRYNMIAIDNFDLDITYLEDLMRQLYSTGAEDDGSGGSVALQSTFEELRQCIDLLKLNNYEDFTKNPSYRMRKYNRIPFEEGMKLIGKMVREEDISSGNDTGSIYTVELHAPSLSSSTASKLAKFSSKFARPEGRER</sequence>
<keyword evidence="2" id="KW-1185">Reference proteome</keyword>
<proteinExistence type="predicted"/>
<evidence type="ECO:0000313" key="1">
    <source>
        <dbReference type="EMBL" id="KAJ9105665.1"/>
    </source>
</evidence>
<dbReference type="Proteomes" id="UP001241377">
    <property type="component" value="Unassembled WGS sequence"/>
</dbReference>
<reference evidence="1" key="1">
    <citation type="submission" date="2023-04" db="EMBL/GenBank/DDBJ databases">
        <title>Draft Genome sequencing of Naganishia species isolated from polar environments using Oxford Nanopore Technology.</title>
        <authorList>
            <person name="Leo P."/>
            <person name="Venkateswaran K."/>
        </authorList>
    </citation>
    <scope>NUCLEOTIDE SEQUENCE</scope>
    <source>
        <strain evidence="1">MNA-CCFEE 5261</strain>
    </source>
</reference>
<dbReference type="EMBL" id="JASBWR010000033">
    <property type="protein sequence ID" value="KAJ9105665.1"/>
    <property type="molecule type" value="Genomic_DNA"/>
</dbReference>
<evidence type="ECO:0000313" key="2">
    <source>
        <dbReference type="Proteomes" id="UP001241377"/>
    </source>
</evidence>
<accession>A0ACC2W2Y9</accession>
<name>A0ACC2W2Y9_9TREE</name>
<gene>
    <name evidence="1" type="ORF">QFC19_003437</name>
</gene>
<protein>
    <submittedName>
        <fullName evidence="1">Uncharacterized protein</fullName>
    </submittedName>
</protein>